<evidence type="ECO:0000313" key="2">
    <source>
        <dbReference type="Proteomes" id="UP001595625"/>
    </source>
</evidence>
<organism evidence="1 2">
    <name type="scientific">Planomicrobium okeanokoites</name>
    <name type="common">Planococcus okeanokoites</name>
    <name type="synonym">Flavobacterium okeanokoites</name>
    <dbReference type="NCBI Taxonomy" id="244"/>
    <lineage>
        <taxon>Bacteria</taxon>
        <taxon>Bacillati</taxon>
        <taxon>Bacillota</taxon>
        <taxon>Bacilli</taxon>
        <taxon>Bacillales</taxon>
        <taxon>Caryophanaceae</taxon>
        <taxon>Planomicrobium</taxon>
    </lineage>
</organism>
<comment type="caution">
    <text evidence="1">The sequence shown here is derived from an EMBL/GenBank/DDBJ whole genome shotgun (WGS) entry which is preliminary data.</text>
</comment>
<dbReference type="RefSeq" id="WP_117312858.1">
    <property type="nucleotide sequence ID" value="NZ_JBHRUJ010000017.1"/>
</dbReference>
<keyword evidence="2" id="KW-1185">Reference proteome</keyword>
<gene>
    <name evidence="1" type="ORF">ACFOEJ_14775</name>
</gene>
<dbReference type="Pfam" id="PF10978">
    <property type="entry name" value="DUF2785"/>
    <property type="match status" value="1"/>
</dbReference>
<accession>A0ABV7KS45</accession>
<dbReference type="Proteomes" id="UP001595625">
    <property type="component" value="Unassembled WGS sequence"/>
</dbReference>
<name>A0ABV7KS45_PLAOK</name>
<sequence>MNKTEHPALLTASELKEVLKQIQTGKRVWNEEDGDMLITSMLEHMGSTDSTLRDAYIYGTFCKLAMDKKLDDSLLSALLDTCLTDDMLFKGIGEAGTDSVLTRSFTTLLIAVVLYRDNESSFLSEDKINEVKNKMVSYINTEKDLRGFVAGKGWAHSIAHAADVFDELAKNRFANAEMFTELLSPLWKKAFVSAGVYIHDEEERILNPIVEMLKKGLDFQVVESLLQKVPADMEMRKAQLEEENYWFLIANAKSFLKSFYIQIEDSTELSELHKSIRSCLAQL</sequence>
<protein>
    <submittedName>
        <fullName evidence="1">DUF2785 domain-containing protein</fullName>
    </submittedName>
</protein>
<reference evidence="2" key="1">
    <citation type="journal article" date="2019" name="Int. J. Syst. Evol. Microbiol.">
        <title>The Global Catalogue of Microorganisms (GCM) 10K type strain sequencing project: providing services to taxonomists for standard genome sequencing and annotation.</title>
        <authorList>
            <consortium name="The Broad Institute Genomics Platform"/>
            <consortium name="The Broad Institute Genome Sequencing Center for Infectious Disease"/>
            <person name="Wu L."/>
            <person name="Ma J."/>
        </authorList>
    </citation>
    <scope>NUCLEOTIDE SEQUENCE [LARGE SCALE GENOMIC DNA]</scope>
    <source>
        <strain evidence="2">CCM 320</strain>
    </source>
</reference>
<dbReference type="InterPro" id="IPR021247">
    <property type="entry name" value="DUF2785"/>
</dbReference>
<evidence type="ECO:0000313" key="1">
    <source>
        <dbReference type="EMBL" id="MFC3212350.1"/>
    </source>
</evidence>
<proteinExistence type="predicted"/>
<dbReference type="EMBL" id="JBHRUJ010000017">
    <property type="protein sequence ID" value="MFC3212350.1"/>
    <property type="molecule type" value="Genomic_DNA"/>
</dbReference>